<accession>A0ABV5C975</accession>
<sequence>MTGLTGMTGATGVTGPTAPNVTANNYYAFGVPGDVAGGGFIPVPAVLEQNGTAITPGVNGTITLAANQTYAVDYRTNARSLTTTPFSSVSAALYLGATLVTGSNSVATSEGKVQVLAGSAIITTDQVRNLSLRNPVGTDANYGSTSISVIKLA</sequence>
<proteinExistence type="predicted"/>
<organism evidence="1 2">
    <name type="scientific">Paenibacillus medicaginis</name>
    <dbReference type="NCBI Taxonomy" id="1470560"/>
    <lineage>
        <taxon>Bacteria</taxon>
        <taxon>Bacillati</taxon>
        <taxon>Bacillota</taxon>
        <taxon>Bacilli</taxon>
        <taxon>Bacillales</taxon>
        <taxon>Paenibacillaceae</taxon>
        <taxon>Paenibacillus</taxon>
    </lineage>
</organism>
<gene>
    <name evidence="1" type="ORF">ACE5LO_27325</name>
</gene>
<dbReference type="Proteomes" id="UP001580430">
    <property type="component" value="Unassembled WGS sequence"/>
</dbReference>
<evidence type="ECO:0008006" key="3">
    <source>
        <dbReference type="Google" id="ProtNLM"/>
    </source>
</evidence>
<evidence type="ECO:0000313" key="1">
    <source>
        <dbReference type="EMBL" id="MFB5764074.1"/>
    </source>
</evidence>
<dbReference type="EMBL" id="JBHIRY010000061">
    <property type="protein sequence ID" value="MFB5764074.1"/>
    <property type="molecule type" value="Genomic_DNA"/>
</dbReference>
<keyword evidence="2" id="KW-1185">Reference proteome</keyword>
<comment type="caution">
    <text evidence="1">The sequence shown here is derived from an EMBL/GenBank/DDBJ whole genome shotgun (WGS) entry which is preliminary data.</text>
</comment>
<name>A0ABV5C975_9BACL</name>
<evidence type="ECO:0000313" key="2">
    <source>
        <dbReference type="Proteomes" id="UP001580430"/>
    </source>
</evidence>
<reference evidence="1 2" key="1">
    <citation type="submission" date="2024-09" db="EMBL/GenBank/DDBJ databases">
        <title>Paenibacillus zeirhizospherea sp. nov., isolated from surface of the maize (Zea mays) roots in a horticulture field, Hungary.</title>
        <authorList>
            <person name="Marton D."/>
            <person name="Farkas M."/>
            <person name="Bedics A."/>
            <person name="Toth E."/>
            <person name="Tancsics A."/>
            <person name="Boka K."/>
            <person name="Marati G."/>
            <person name="Kriszt B."/>
            <person name="Cserhati M."/>
        </authorList>
    </citation>
    <scope>NUCLEOTIDE SEQUENCE [LARGE SCALE GENOMIC DNA]</scope>
    <source>
        <strain evidence="1 2">JCM 18446</strain>
    </source>
</reference>
<protein>
    <recommendedName>
        <fullName evidence="3">BclA C-terminal domain-containing protein</fullName>
    </recommendedName>
</protein>